<comment type="caution">
    <text evidence="5">The sequence shown here is derived from an EMBL/GenBank/DDBJ whole genome shotgun (WGS) entry which is preliminary data.</text>
</comment>
<dbReference type="Gene3D" id="3.40.50.300">
    <property type="entry name" value="P-loop containing nucleotide triphosphate hydrolases"/>
    <property type="match status" value="1"/>
</dbReference>
<dbReference type="GO" id="GO:0005886">
    <property type="term" value="C:plasma membrane"/>
    <property type="evidence" value="ECO:0007669"/>
    <property type="project" value="TreeGrafter"/>
</dbReference>
<evidence type="ECO:0000313" key="5">
    <source>
        <dbReference type="EMBL" id="THF78271.1"/>
    </source>
</evidence>
<protein>
    <submittedName>
        <fullName evidence="5">ABC transporter ATP-binding protein</fullName>
    </submittedName>
</protein>
<keyword evidence="4 5" id="KW-0067">ATP-binding</keyword>
<dbReference type="Proteomes" id="UP000310334">
    <property type="component" value="Unassembled WGS sequence"/>
</dbReference>
<dbReference type="Pfam" id="PF00005">
    <property type="entry name" value="ABC_tran"/>
    <property type="match status" value="1"/>
</dbReference>
<dbReference type="InterPro" id="IPR017911">
    <property type="entry name" value="MacB-like_ATP-bd"/>
</dbReference>
<evidence type="ECO:0000256" key="4">
    <source>
        <dbReference type="ARBA" id="ARBA00022840"/>
    </source>
</evidence>
<keyword evidence="2" id="KW-0813">Transport</keyword>
<keyword evidence="3" id="KW-0547">Nucleotide-binding</keyword>
<dbReference type="RefSeq" id="WP_136356024.1">
    <property type="nucleotide sequence ID" value="NZ_CP046266.1"/>
</dbReference>
<dbReference type="OrthoDB" id="9791546at2"/>
<dbReference type="AlphaFoldDB" id="A0A4S4BT62"/>
<name>A0A4S4BT62_9BACI</name>
<accession>A0A4S4BT62</accession>
<organism evidence="5 6">
    <name type="scientific">Metabacillus sediminilitoris</name>
    <dbReference type="NCBI Taxonomy" id="2567941"/>
    <lineage>
        <taxon>Bacteria</taxon>
        <taxon>Bacillati</taxon>
        <taxon>Bacillota</taxon>
        <taxon>Bacilli</taxon>
        <taxon>Bacillales</taxon>
        <taxon>Bacillaceae</taxon>
        <taxon>Metabacillus</taxon>
    </lineage>
</organism>
<evidence type="ECO:0000256" key="3">
    <source>
        <dbReference type="ARBA" id="ARBA00022741"/>
    </source>
</evidence>
<comment type="similarity">
    <text evidence="1">Belongs to the ABC transporter superfamily.</text>
</comment>
<sequence length="234" mass="25927">MIELERVSKIFSSGDTPHYALNNVSFRIQKQEFIGIIGKSGSGKSTLLNLMSGIDSPTNGSVKINGTEISSLSHREMTKWRLKNIGIVFQDFHLIPTLTLLENIILPMEFASSFRKKQKQKKAMNLLESVGLSGKGNLFPDYASGGEKQRAAIARALANDPPLILADEPTGNLDSENAQHIFKLFEELVKNGKTIVMVTHDLDLSKQVTRTLRVKDGEVINTLFQDKKEGLGMQ</sequence>
<dbReference type="EMBL" id="SSNT01000012">
    <property type="protein sequence ID" value="THF78271.1"/>
    <property type="molecule type" value="Genomic_DNA"/>
</dbReference>
<dbReference type="GO" id="GO:0005524">
    <property type="term" value="F:ATP binding"/>
    <property type="evidence" value="ECO:0007669"/>
    <property type="project" value="UniProtKB-KW"/>
</dbReference>
<dbReference type="InterPro" id="IPR003593">
    <property type="entry name" value="AAA+_ATPase"/>
</dbReference>
<dbReference type="CDD" id="cd03255">
    <property type="entry name" value="ABC_MJ0796_LolCDE_FtsE"/>
    <property type="match status" value="1"/>
</dbReference>
<keyword evidence="6" id="KW-1185">Reference proteome</keyword>
<dbReference type="SMART" id="SM00382">
    <property type="entry name" value="AAA"/>
    <property type="match status" value="1"/>
</dbReference>
<proteinExistence type="inferred from homology"/>
<dbReference type="GO" id="GO:0022857">
    <property type="term" value="F:transmembrane transporter activity"/>
    <property type="evidence" value="ECO:0007669"/>
    <property type="project" value="TreeGrafter"/>
</dbReference>
<dbReference type="InterPro" id="IPR027417">
    <property type="entry name" value="P-loop_NTPase"/>
</dbReference>
<dbReference type="PANTHER" id="PTHR24220">
    <property type="entry name" value="IMPORT ATP-BINDING PROTEIN"/>
    <property type="match status" value="1"/>
</dbReference>
<evidence type="ECO:0000256" key="1">
    <source>
        <dbReference type="ARBA" id="ARBA00005417"/>
    </source>
</evidence>
<dbReference type="SUPFAM" id="SSF52540">
    <property type="entry name" value="P-loop containing nucleoside triphosphate hydrolases"/>
    <property type="match status" value="1"/>
</dbReference>
<dbReference type="InterPro" id="IPR015854">
    <property type="entry name" value="ABC_transpr_LolD-like"/>
</dbReference>
<dbReference type="PROSITE" id="PS50893">
    <property type="entry name" value="ABC_TRANSPORTER_2"/>
    <property type="match status" value="1"/>
</dbReference>
<dbReference type="GO" id="GO:0098796">
    <property type="term" value="C:membrane protein complex"/>
    <property type="evidence" value="ECO:0007669"/>
    <property type="project" value="UniProtKB-ARBA"/>
</dbReference>
<gene>
    <name evidence="5" type="ORF">E6W99_17110</name>
</gene>
<dbReference type="InterPro" id="IPR003439">
    <property type="entry name" value="ABC_transporter-like_ATP-bd"/>
</dbReference>
<evidence type="ECO:0000256" key="2">
    <source>
        <dbReference type="ARBA" id="ARBA00022448"/>
    </source>
</evidence>
<dbReference type="GO" id="GO:0016887">
    <property type="term" value="F:ATP hydrolysis activity"/>
    <property type="evidence" value="ECO:0007669"/>
    <property type="project" value="InterPro"/>
</dbReference>
<dbReference type="FunFam" id="3.40.50.300:FF:000032">
    <property type="entry name" value="Export ABC transporter ATP-binding protein"/>
    <property type="match status" value="1"/>
</dbReference>
<reference evidence="5 6" key="1">
    <citation type="submission" date="2019-04" db="EMBL/GenBank/DDBJ databases">
        <title>Bacillus sediminilitoris sp. nov., isolated from a tidal flat sediment on the East China Sea.</title>
        <authorList>
            <person name="Wei Y."/>
            <person name="Mao H."/>
            <person name="Fang J."/>
        </authorList>
    </citation>
    <scope>NUCLEOTIDE SEQUENCE [LARGE SCALE GENOMIC DNA]</scope>
    <source>
        <strain evidence="5 6">DSL-17</strain>
    </source>
</reference>
<evidence type="ECO:0000313" key="6">
    <source>
        <dbReference type="Proteomes" id="UP000310334"/>
    </source>
</evidence>